<dbReference type="AlphaFoldDB" id="A0A2S9S2E9"/>
<sequence length="71" mass="8378">MEARQLDHNFRKLKKMEGLENANLHFHDTRRERLAEKVDVMVLAKISGHRDLSILQNTYYAPDMAEIAQRL</sequence>
<dbReference type="EMBL" id="MZHU01000017">
    <property type="protein sequence ID" value="PRK66561.1"/>
    <property type="molecule type" value="Genomic_DNA"/>
</dbReference>
<proteinExistence type="predicted"/>
<name>A0A2S9S2E9_HAEIF</name>
<dbReference type="GO" id="GO:0003677">
    <property type="term" value="F:DNA binding"/>
    <property type="evidence" value="ECO:0007669"/>
    <property type="project" value="InterPro"/>
</dbReference>
<dbReference type="GO" id="GO:0015074">
    <property type="term" value="P:DNA integration"/>
    <property type="evidence" value="ECO:0007669"/>
    <property type="project" value="InterPro"/>
</dbReference>
<dbReference type="InterPro" id="IPR011010">
    <property type="entry name" value="DNA_brk_join_enz"/>
</dbReference>
<dbReference type="Gene3D" id="1.10.443.10">
    <property type="entry name" value="Intergrase catalytic core"/>
    <property type="match status" value="1"/>
</dbReference>
<organism evidence="3">
    <name type="scientific">Haemophilus influenzae</name>
    <dbReference type="NCBI Taxonomy" id="727"/>
    <lineage>
        <taxon>Bacteria</taxon>
        <taxon>Pseudomonadati</taxon>
        <taxon>Pseudomonadota</taxon>
        <taxon>Gammaproteobacteria</taxon>
        <taxon>Pasteurellales</taxon>
        <taxon>Pasteurellaceae</taxon>
        <taxon>Haemophilus</taxon>
    </lineage>
</organism>
<dbReference type="Pfam" id="PF00589">
    <property type="entry name" value="Phage_integrase"/>
    <property type="match status" value="1"/>
</dbReference>
<evidence type="ECO:0000259" key="2">
    <source>
        <dbReference type="Pfam" id="PF00589"/>
    </source>
</evidence>
<protein>
    <recommendedName>
        <fullName evidence="2">Tyr recombinase domain-containing protein</fullName>
    </recommendedName>
</protein>
<dbReference type="SUPFAM" id="SSF56349">
    <property type="entry name" value="DNA breaking-rejoining enzymes"/>
    <property type="match status" value="1"/>
</dbReference>
<evidence type="ECO:0000256" key="1">
    <source>
        <dbReference type="ARBA" id="ARBA00023172"/>
    </source>
</evidence>
<feature type="domain" description="Tyr recombinase" evidence="2">
    <location>
        <begin position="1"/>
        <end position="64"/>
    </location>
</feature>
<evidence type="ECO:0000313" key="3">
    <source>
        <dbReference type="EMBL" id="PRK66561.1"/>
    </source>
</evidence>
<dbReference type="GO" id="GO:0006310">
    <property type="term" value="P:DNA recombination"/>
    <property type="evidence" value="ECO:0007669"/>
    <property type="project" value="UniProtKB-KW"/>
</dbReference>
<dbReference type="InterPro" id="IPR002104">
    <property type="entry name" value="Integrase_catalytic"/>
</dbReference>
<dbReference type="InterPro" id="IPR013762">
    <property type="entry name" value="Integrase-like_cat_sf"/>
</dbReference>
<reference evidence="3" key="1">
    <citation type="submission" date="2017-02" db="EMBL/GenBank/DDBJ databases">
        <title>Haemophilus influenzae in COPD genome sequencing project.</title>
        <authorList>
            <person name="Murphy T.F."/>
            <person name="Kong Y."/>
            <person name="Nadendla S."/>
            <person name="Tettelin H."/>
            <person name="Pettigrew M."/>
        </authorList>
    </citation>
    <scope>NUCLEOTIDE SEQUENCE [LARGE SCALE GENOMIC DNA]</scope>
    <source>
        <strain evidence="3">84P15H4</strain>
    </source>
</reference>
<comment type="caution">
    <text evidence="3">The sequence shown here is derived from an EMBL/GenBank/DDBJ whole genome shotgun (WGS) entry which is preliminary data.</text>
</comment>
<keyword evidence="1" id="KW-0233">DNA recombination</keyword>
<gene>
    <name evidence="3" type="ORF">BV163_00607</name>
</gene>
<accession>A0A2S9S2E9</accession>